<proteinExistence type="predicted"/>
<accession>A0A6L7G642</accession>
<dbReference type="EMBL" id="WUMU01000016">
    <property type="protein sequence ID" value="MXN18958.1"/>
    <property type="molecule type" value="Genomic_DNA"/>
</dbReference>
<reference evidence="1 2" key="1">
    <citation type="submission" date="2019-12" db="EMBL/GenBank/DDBJ databases">
        <authorList>
            <person name="Li M."/>
        </authorList>
    </citation>
    <scope>NUCLEOTIDE SEQUENCE [LARGE SCALE GENOMIC DNA]</scope>
    <source>
        <strain evidence="1 2">GBMRC 2024</strain>
    </source>
</reference>
<evidence type="ECO:0000313" key="2">
    <source>
        <dbReference type="Proteomes" id="UP000477911"/>
    </source>
</evidence>
<dbReference type="Proteomes" id="UP000477911">
    <property type="component" value="Unassembled WGS sequence"/>
</dbReference>
<comment type="caution">
    <text evidence="1">The sequence shown here is derived from an EMBL/GenBank/DDBJ whole genome shotgun (WGS) entry which is preliminary data.</text>
</comment>
<name>A0A6L7G642_9RHOB</name>
<dbReference type="InterPro" id="IPR010985">
    <property type="entry name" value="Ribbon_hlx_hlx"/>
</dbReference>
<evidence type="ECO:0000313" key="1">
    <source>
        <dbReference type="EMBL" id="MXN18958.1"/>
    </source>
</evidence>
<dbReference type="GO" id="GO:0006355">
    <property type="term" value="P:regulation of DNA-templated transcription"/>
    <property type="evidence" value="ECO:0007669"/>
    <property type="project" value="InterPro"/>
</dbReference>
<dbReference type="AlphaFoldDB" id="A0A6L7G642"/>
<dbReference type="SUPFAM" id="SSF47598">
    <property type="entry name" value="Ribbon-helix-helix"/>
    <property type="match status" value="1"/>
</dbReference>
<keyword evidence="2" id="KW-1185">Reference proteome</keyword>
<protein>
    <recommendedName>
        <fullName evidence="3">Arc family DNA-binding protein</fullName>
    </recommendedName>
</protein>
<evidence type="ECO:0008006" key="3">
    <source>
        <dbReference type="Google" id="ProtNLM"/>
    </source>
</evidence>
<gene>
    <name evidence="1" type="ORF">GR170_14005</name>
</gene>
<dbReference type="Gene3D" id="1.10.1220.10">
    <property type="entry name" value="Met repressor-like"/>
    <property type="match status" value="1"/>
</dbReference>
<sequence>MSIVVTMKEDALVQFKLMLPASLKRALEERAHTNRRALSQEMVAILEQSLPAARDRLRKTHALADLAALAEEFEGEEGDLVRRLVLRKMDQEISEIEKLRSTLETLQLEALRGEKSKDS</sequence>
<organism evidence="1 2">
    <name type="scientific">Pseudooceanicola albus</name>
    <dbReference type="NCBI Taxonomy" id="2692189"/>
    <lineage>
        <taxon>Bacteria</taxon>
        <taxon>Pseudomonadati</taxon>
        <taxon>Pseudomonadota</taxon>
        <taxon>Alphaproteobacteria</taxon>
        <taxon>Rhodobacterales</taxon>
        <taxon>Paracoccaceae</taxon>
        <taxon>Pseudooceanicola</taxon>
    </lineage>
</organism>
<dbReference type="RefSeq" id="WP_160895084.1">
    <property type="nucleotide sequence ID" value="NZ_WUMU01000016.1"/>
</dbReference>
<dbReference type="InterPro" id="IPR013321">
    <property type="entry name" value="Arc_rbn_hlx_hlx"/>
</dbReference>